<evidence type="ECO:0008006" key="4">
    <source>
        <dbReference type="Google" id="ProtNLM"/>
    </source>
</evidence>
<dbReference type="eggNOG" id="COG2334">
    <property type="taxonomic scope" value="Bacteria"/>
</dbReference>
<dbReference type="EMBL" id="AM942444">
    <property type="protein sequence ID" value="CAQ04462.1"/>
    <property type="molecule type" value="Genomic_DNA"/>
</dbReference>
<dbReference type="KEGG" id="cur:cu0502"/>
<dbReference type="NCBIfam" id="TIGR02569">
    <property type="entry name" value="TIGR02569_actnb"/>
    <property type="match status" value="1"/>
</dbReference>
<protein>
    <recommendedName>
        <fullName evidence="4">TIGR02569 family protein</fullName>
    </recommendedName>
</protein>
<accession>B1VFC3</accession>
<dbReference type="Proteomes" id="UP000001727">
    <property type="component" value="Chromosome"/>
</dbReference>
<keyword evidence="3" id="KW-1185">Reference proteome</keyword>
<organism evidence="2 3">
    <name type="scientific">Corynebacterium urealyticum (strain ATCC 43042 / DSM 7109)</name>
    <dbReference type="NCBI Taxonomy" id="504474"/>
    <lineage>
        <taxon>Bacteria</taxon>
        <taxon>Bacillati</taxon>
        <taxon>Actinomycetota</taxon>
        <taxon>Actinomycetes</taxon>
        <taxon>Mycobacteriales</taxon>
        <taxon>Corynebacteriaceae</taxon>
        <taxon>Corynebacterium</taxon>
    </lineage>
</organism>
<feature type="compositionally biased region" description="Basic and acidic residues" evidence="1">
    <location>
        <begin position="313"/>
        <end position="322"/>
    </location>
</feature>
<dbReference type="AlphaFoldDB" id="B1VFC3"/>
<gene>
    <name evidence="2" type="ordered locus">cu0502</name>
</gene>
<dbReference type="HOGENOM" id="CLU_060550_0_0_11"/>
<evidence type="ECO:0000313" key="2">
    <source>
        <dbReference type="EMBL" id="CAQ04462.1"/>
    </source>
</evidence>
<dbReference type="STRING" id="504474.cu0502"/>
<name>B1VFC3_CORU7</name>
<feature type="region of interest" description="Disordered" evidence="1">
    <location>
        <begin position="295"/>
        <end position="358"/>
    </location>
</feature>
<feature type="compositionally biased region" description="Basic and acidic residues" evidence="1">
    <location>
        <begin position="348"/>
        <end position="358"/>
    </location>
</feature>
<feature type="compositionally biased region" description="Basic and acidic residues" evidence="1">
    <location>
        <begin position="295"/>
        <end position="306"/>
    </location>
</feature>
<evidence type="ECO:0000313" key="3">
    <source>
        <dbReference type="Proteomes" id="UP000001727"/>
    </source>
</evidence>
<dbReference type="GeneID" id="60605301"/>
<reference evidence="2 3" key="1">
    <citation type="journal article" date="2008" name="J. Biotechnol.">
        <title>The lifestyle of Corynebacterium urealyticum derived from its complete genome sequence established by pyrosequencing.</title>
        <authorList>
            <person name="Tauch A."/>
            <person name="Trost E."/>
            <person name="Tilker A."/>
            <person name="Ludewig U."/>
            <person name="Schneiker S."/>
            <person name="Goesmann A."/>
            <person name="Arnold W."/>
            <person name="Bekel T."/>
            <person name="Brinkrolf K."/>
            <person name="Brune I."/>
            <person name="Goetker S."/>
            <person name="Kalinowski J."/>
            <person name="Kamp P.-B."/>
            <person name="Lobo F.P."/>
            <person name="Viehoever P."/>
            <person name="Weisshaar B."/>
            <person name="Soriano F."/>
            <person name="Droege M."/>
            <person name="Puehler A."/>
        </authorList>
    </citation>
    <scope>NUCLEOTIDE SEQUENCE [LARGE SCALE GENOMIC DNA]</scope>
    <source>
        <strain evidence="3">ATCC 43042 / DSM 7109</strain>
    </source>
</reference>
<dbReference type="RefSeq" id="WP_012359755.1">
    <property type="nucleotide sequence ID" value="NC_010545.1"/>
</dbReference>
<dbReference type="InterPro" id="IPR013402">
    <property type="entry name" value="CHP02569"/>
</dbReference>
<proteinExistence type="predicted"/>
<sequence length="358" mass="38701">MNESRSAGTLETPPPAHILNGFHAHVDNPVQLDRPWSYGWRCDRAVISLAEEPMRASWIAKTTAKMRPAGVGVSRPMLSTDGRYTVSGWRARTFLSGHRAPRFDEMAAAALRINESLRGLPRPEFLAPPELTGTWGQTEIFAAADASAFAEQPQEWIAPAMDATAVPRNDIAEALAKAVEITALRTEITAEDQLVHGDVIGCMIFDGAADPAITDLVPAWHPTGWSVALLVVDAMAWGNGDDALLDRWAHIPDFMQLALRAVLYRLALHAMLPNSRPEAWPGLSRTADVIAAREQHNEVQQEREESGEAAEENGEHVGHDAEESVNDTAGDQDSDEAGEGAVEAGEGAGERGAEDAEK</sequence>
<evidence type="ECO:0000256" key="1">
    <source>
        <dbReference type="SAM" id="MobiDB-lite"/>
    </source>
</evidence>